<comment type="caution">
    <text evidence="2">The sequence shown here is derived from an EMBL/GenBank/DDBJ whole genome shotgun (WGS) entry which is preliminary data.</text>
</comment>
<reference evidence="2 3" key="1">
    <citation type="submission" date="2021-03" db="EMBL/GenBank/DDBJ databases">
        <title>Paenibacillus artemisicola MWE-103 whole genome sequence.</title>
        <authorList>
            <person name="Ham Y.J."/>
        </authorList>
    </citation>
    <scope>NUCLEOTIDE SEQUENCE [LARGE SCALE GENOMIC DNA]</scope>
    <source>
        <strain evidence="2 3">MWE-103</strain>
    </source>
</reference>
<dbReference type="RefSeq" id="WP_208849872.1">
    <property type="nucleotide sequence ID" value="NZ_JAGGDJ010000028.1"/>
</dbReference>
<dbReference type="Pfam" id="PF02368">
    <property type="entry name" value="Big_2"/>
    <property type="match status" value="1"/>
</dbReference>
<dbReference type="SMART" id="SM00635">
    <property type="entry name" value="BID_2"/>
    <property type="match status" value="1"/>
</dbReference>
<evidence type="ECO:0000259" key="1">
    <source>
        <dbReference type="SMART" id="SM00635"/>
    </source>
</evidence>
<evidence type="ECO:0000313" key="3">
    <source>
        <dbReference type="Proteomes" id="UP000670947"/>
    </source>
</evidence>
<dbReference type="EMBL" id="JAGGDJ010000028">
    <property type="protein sequence ID" value="MBO7747152.1"/>
    <property type="molecule type" value="Genomic_DNA"/>
</dbReference>
<dbReference type="Proteomes" id="UP000670947">
    <property type="component" value="Unassembled WGS sequence"/>
</dbReference>
<name>A0ABS3WFQ2_9BACL</name>
<dbReference type="Gene3D" id="2.60.40.1080">
    <property type="match status" value="1"/>
</dbReference>
<proteinExistence type="predicted"/>
<gene>
    <name evidence="2" type="ORF">I8J29_23400</name>
</gene>
<accession>A0ABS3WFQ2</accession>
<protein>
    <submittedName>
        <fullName evidence="2">Ig domain-containing protein</fullName>
    </submittedName>
</protein>
<evidence type="ECO:0000313" key="2">
    <source>
        <dbReference type="EMBL" id="MBO7747152.1"/>
    </source>
</evidence>
<organism evidence="2 3">
    <name type="scientific">Paenibacillus artemisiicola</name>
    <dbReference type="NCBI Taxonomy" id="1172618"/>
    <lineage>
        <taxon>Bacteria</taxon>
        <taxon>Bacillati</taxon>
        <taxon>Bacillota</taxon>
        <taxon>Bacilli</taxon>
        <taxon>Bacillales</taxon>
        <taxon>Paenibacillaceae</taxon>
        <taxon>Paenibacillus</taxon>
    </lineage>
</organism>
<sequence length="127" mass="12125">MTSSNDAGPVPVTGVTLDSGALAAGESASLIANFQPVNATNKAVSWSSSAPAVASVDAKGKVTAVSSGTAVITATTADGSFTASCAGDRGDPAAVRRGGVGFELTSVGLAASLSIDQVTVMPAAGTP</sequence>
<dbReference type="SUPFAM" id="SSF49373">
    <property type="entry name" value="Invasin/intimin cell-adhesion fragments"/>
    <property type="match status" value="1"/>
</dbReference>
<dbReference type="InterPro" id="IPR003343">
    <property type="entry name" value="Big_2"/>
</dbReference>
<feature type="domain" description="BIG2" evidence="1">
    <location>
        <begin position="11"/>
        <end position="86"/>
    </location>
</feature>
<keyword evidence="3" id="KW-1185">Reference proteome</keyword>
<dbReference type="InterPro" id="IPR008964">
    <property type="entry name" value="Invasin/intimin_cell_adhesion"/>
</dbReference>